<keyword evidence="5" id="KW-0812">Transmembrane</keyword>
<dbReference type="InterPro" id="IPR051310">
    <property type="entry name" value="MCP_chemotaxis"/>
</dbReference>
<dbReference type="InterPro" id="IPR004090">
    <property type="entry name" value="Chemotax_Me-accpt_rcpt"/>
</dbReference>
<dbReference type="SMART" id="SM00283">
    <property type="entry name" value="MA"/>
    <property type="match status" value="1"/>
</dbReference>
<gene>
    <name evidence="8" type="ORF">FCN80_18945</name>
</gene>
<protein>
    <submittedName>
        <fullName evidence="8">HAMP domain-containing protein</fullName>
    </submittedName>
</protein>
<dbReference type="PROSITE" id="PS50111">
    <property type="entry name" value="CHEMOTAXIS_TRANSDUC_2"/>
    <property type="match status" value="1"/>
</dbReference>
<keyword evidence="3" id="KW-0175">Coiled coil</keyword>
<dbReference type="RefSeq" id="WP_136991749.1">
    <property type="nucleotide sequence ID" value="NZ_SZPQ01000032.1"/>
</dbReference>
<feature type="coiled-coil region" evidence="3">
    <location>
        <begin position="288"/>
        <end position="318"/>
    </location>
</feature>
<comment type="caution">
    <text evidence="8">The sequence shown here is derived from an EMBL/GenBank/DDBJ whole genome shotgun (WGS) entry which is preliminary data.</text>
</comment>
<keyword evidence="5" id="KW-0472">Membrane</keyword>
<dbReference type="PANTHER" id="PTHR43531">
    <property type="entry name" value="PROTEIN ICFG"/>
    <property type="match status" value="1"/>
</dbReference>
<dbReference type="PANTHER" id="PTHR43531:SF5">
    <property type="entry name" value="METHYL-ACCEPTING CHEMOTAXIS PROTEIN III"/>
    <property type="match status" value="1"/>
</dbReference>
<dbReference type="PROSITE" id="PS50885">
    <property type="entry name" value="HAMP"/>
    <property type="match status" value="1"/>
</dbReference>
<reference evidence="8 9" key="1">
    <citation type="submission" date="2019-04" db="EMBL/GenBank/DDBJ databases">
        <authorList>
            <person name="Li M."/>
            <person name="Gao C."/>
        </authorList>
    </citation>
    <scope>NUCLEOTIDE SEQUENCE [LARGE SCALE GENOMIC DNA]</scope>
    <source>
        <strain evidence="8 9">BGMRC 2031</strain>
    </source>
</reference>
<dbReference type="InterPro" id="IPR004089">
    <property type="entry name" value="MCPsignal_dom"/>
</dbReference>
<feature type="transmembrane region" description="Helical" evidence="5">
    <location>
        <begin position="187"/>
        <end position="208"/>
    </location>
</feature>
<dbReference type="Pfam" id="PF12729">
    <property type="entry name" value="4HB_MCP_1"/>
    <property type="match status" value="1"/>
</dbReference>
<dbReference type="Pfam" id="PF00672">
    <property type="entry name" value="HAMP"/>
    <property type="match status" value="1"/>
</dbReference>
<keyword evidence="2" id="KW-0807">Transducer</keyword>
<dbReference type="InterPro" id="IPR003660">
    <property type="entry name" value="HAMP_dom"/>
</dbReference>
<keyword evidence="9" id="KW-1185">Reference proteome</keyword>
<evidence type="ECO:0000313" key="9">
    <source>
        <dbReference type="Proteomes" id="UP000305202"/>
    </source>
</evidence>
<dbReference type="CDD" id="cd19411">
    <property type="entry name" value="MCP2201-like_sensor"/>
    <property type="match status" value="1"/>
</dbReference>
<accession>A0ABY2SHK0</accession>
<organism evidence="8 9">
    <name type="scientific">Martelella alba</name>
    <dbReference type="NCBI Taxonomy" id="2590451"/>
    <lineage>
        <taxon>Bacteria</taxon>
        <taxon>Pseudomonadati</taxon>
        <taxon>Pseudomonadota</taxon>
        <taxon>Alphaproteobacteria</taxon>
        <taxon>Hyphomicrobiales</taxon>
        <taxon>Aurantimonadaceae</taxon>
        <taxon>Martelella</taxon>
    </lineage>
</organism>
<dbReference type="InterPro" id="IPR024478">
    <property type="entry name" value="HlyB_4HB_MCP"/>
</dbReference>
<feature type="transmembrane region" description="Helical" evidence="5">
    <location>
        <begin position="12"/>
        <end position="35"/>
    </location>
</feature>
<feature type="region of interest" description="Disordered" evidence="4">
    <location>
        <begin position="526"/>
        <end position="560"/>
    </location>
</feature>
<dbReference type="EMBL" id="SZPQ01000032">
    <property type="protein sequence ID" value="TKI04158.1"/>
    <property type="molecule type" value="Genomic_DNA"/>
</dbReference>
<dbReference type="Pfam" id="PF00015">
    <property type="entry name" value="MCPsignal"/>
    <property type="match status" value="1"/>
</dbReference>
<evidence type="ECO:0000259" key="6">
    <source>
        <dbReference type="PROSITE" id="PS50111"/>
    </source>
</evidence>
<dbReference type="CDD" id="cd11386">
    <property type="entry name" value="MCP_signal"/>
    <property type="match status" value="1"/>
</dbReference>
<dbReference type="CDD" id="cd06225">
    <property type="entry name" value="HAMP"/>
    <property type="match status" value="1"/>
</dbReference>
<evidence type="ECO:0000256" key="1">
    <source>
        <dbReference type="ARBA" id="ARBA00029447"/>
    </source>
</evidence>
<evidence type="ECO:0000259" key="7">
    <source>
        <dbReference type="PROSITE" id="PS50885"/>
    </source>
</evidence>
<feature type="domain" description="HAMP" evidence="7">
    <location>
        <begin position="212"/>
        <end position="264"/>
    </location>
</feature>
<evidence type="ECO:0000256" key="3">
    <source>
        <dbReference type="SAM" id="Coils"/>
    </source>
</evidence>
<comment type="similarity">
    <text evidence="1">Belongs to the methyl-accepting chemotaxis (MCP) protein family.</text>
</comment>
<evidence type="ECO:0000256" key="2">
    <source>
        <dbReference type="PROSITE-ProRule" id="PRU00284"/>
    </source>
</evidence>
<evidence type="ECO:0000313" key="8">
    <source>
        <dbReference type="EMBL" id="TKI04158.1"/>
    </source>
</evidence>
<keyword evidence="5" id="KW-1133">Transmembrane helix</keyword>
<dbReference type="Gene3D" id="1.10.287.950">
    <property type="entry name" value="Methyl-accepting chemotaxis protein"/>
    <property type="match status" value="1"/>
</dbReference>
<evidence type="ECO:0000256" key="5">
    <source>
        <dbReference type="SAM" id="Phobius"/>
    </source>
</evidence>
<sequence>MKLADMKIGPRLTMGFASLLILILLCGVISVINLAKFNQNIIRVVSVDYPITVSANGIVDAFNQMVIAQQSLLLSVETTDVRQQAARIAAMRTAIGGQYQSMAQGVTDPRSIQALKDLGDVRHRFIASDQRFEQAIQNGDKAAAMHEFMDITLPIIAQYRAGVRKFIDLQNGKMVDSQSRVTADFHWIRIVLSALIAGSLAIGMAIAWRITLSITRPLRQAVGVAARVAEGDLTSQTQTAAADETGRLLKALNEMNGNLHRIVRRVRDGAEAIAAATSQIAVGNQDLSSRTEEQAASIEETAASLEQLTATIKNTAANTTEATKLSSQASGIVQHNGELMEQVTHRMRSIRSSSEQMSEIIGVIDGIAFQTNILALNAAVEAARAGENGRGFAVVAGEVRALAQRSATAAKEIKQLIDTSVGQIHDGMKLVEEAGISMKDMVDHVHNVTEIINEIAQASGEQSDGIHQINLAVGQIDGTTQQNAALVEEAASAALSLQDQAASLTQIVKSFKLTSASLTEALLTHQSPPPAVAPAQTDAAPQPSDITSDWLLADNRDAAK</sequence>
<proteinExistence type="inferred from homology"/>
<dbReference type="SMART" id="SM00304">
    <property type="entry name" value="HAMP"/>
    <property type="match status" value="1"/>
</dbReference>
<dbReference type="InterPro" id="IPR047347">
    <property type="entry name" value="YvaQ-like_sensor"/>
</dbReference>
<evidence type="ECO:0000256" key="4">
    <source>
        <dbReference type="SAM" id="MobiDB-lite"/>
    </source>
</evidence>
<dbReference type="SUPFAM" id="SSF58104">
    <property type="entry name" value="Methyl-accepting chemotaxis protein (MCP) signaling domain"/>
    <property type="match status" value="1"/>
</dbReference>
<dbReference type="Proteomes" id="UP000305202">
    <property type="component" value="Unassembled WGS sequence"/>
</dbReference>
<feature type="domain" description="Methyl-accepting transducer" evidence="6">
    <location>
        <begin position="269"/>
        <end position="498"/>
    </location>
</feature>
<dbReference type="PRINTS" id="PR00260">
    <property type="entry name" value="CHEMTRNSDUCR"/>
</dbReference>
<name>A0ABY2SHK0_9HYPH</name>